<evidence type="ECO:0000313" key="1">
    <source>
        <dbReference type="EMBL" id="KAH7849783.1"/>
    </source>
</evidence>
<accession>A0ACB7Y897</accession>
<comment type="caution">
    <text evidence="1">The sequence shown here is derived from an EMBL/GenBank/DDBJ whole genome shotgun (WGS) entry which is preliminary data.</text>
</comment>
<keyword evidence="2" id="KW-1185">Reference proteome</keyword>
<reference evidence="1 2" key="1">
    <citation type="journal article" date="2021" name="Hortic Res">
        <title>High-quality reference genome and annotation aids understanding of berry development for evergreen blueberry (Vaccinium darrowii).</title>
        <authorList>
            <person name="Yu J."/>
            <person name="Hulse-Kemp A.M."/>
            <person name="Babiker E."/>
            <person name="Staton M."/>
        </authorList>
    </citation>
    <scope>NUCLEOTIDE SEQUENCE [LARGE SCALE GENOMIC DNA]</scope>
    <source>
        <strain evidence="2">cv. NJ 8807/NJ 8810</strain>
        <tissue evidence="1">Young leaf</tissue>
    </source>
</reference>
<sequence length="307" mass="34855">MPKNLKRTGKSQRTGEACISLGTKQNGDEGYDTWLFNCFANSKLWNNFSSQSIITGRRVVLGPQHRFLLTDYVRDMHWEGLLNIPSRVYPQLVKFFYSNLAVIEDPKGYYLGSFVKGKPILLSVSDIAQILGIPQGDPQDYFWDADDLREMVDENVFYETLTRDCLFRGALHSRDLLLKYRVLIRFLVENVVPKGGHYDDLTSFQSYVLYKIVTHGSLSLPFVLMKEMDDDAQSFARSLSFGAFLTKVFRHFGVSLKDETELVLKNLINKTTISHMKLSKLIIPNAPRVDAPIQGENLTVTGGVTPV</sequence>
<proteinExistence type="predicted"/>
<name>A0ACB7Y897_9ERIC</name>
<gene>
    <name evidence="1" type="ORF">Vadar_022892</name>
</gene>
<evidence type="ECO:0000313" key="2">
    <source>
        <dbReference type="Proteomes" id="UP000828048"/>
    </source>
</evidence>
<organism evidence="1 2">
    <name type="scientific">Vaccinium darrowii</name>
    <dbReference type="NCBI Taxonomy" id="229202"/>
    <lineage>
        <taxon>Eukaryota</taxon>
        <taxon>Viridiplantae</taxon>
        <taxon>Streptophyta</taxon>
        <taxon>Embryophyta</taxon>
        <taxon>Tracheophyta</taxon>
        <taxon>Spermatophyta</taxon>
        <taxon>Magnoliopsida</taxon>
        <taxon>eudicotyledons</taxon>
        <taxon>Gunneridae</taxon>
        <taxon>Pentapetalae</taxon>
        <taxon>asterids</taxon>
        <taxon>Ericales</taxon>
        <taxon>Ericaceae</taxon>
        <taxon>Vaccinioideae</taxon>
        <taxon>Vaccinieae</taxon>
        <taxon>Vaccinium</taxon>
    </lineage>
</organism>
<dbReference type="Proteomes" id="UP000828048">
    <property type="component" value="Chromosome 7"/>
</dbReference>
<protein>
    <submittedName>
        <fullName evidence="1">Uncharacterized protein</fullName>
    </submittedName>
</protein>
<dbReference type="EMBL" id="CM037157">
    <property type="protein sequence ID" value="KAH7849783.1"/>
    <property type="molecule type" value="Genomic_DNA"/>
</dbReference>